<dbReference type="EMBL" id="AUZX01009829">
    <property type="protein sequence ID" value="EQD50465.1"/>
    <property type="molecule type" value="Genomic_DNA"/>
</dbReference>
<evidence type="ECO:0008006" key="2">
    <source>
        <dbReference type="Google" id="ProtNLM"/>
    </source>
</evidence>
<reference evidence="1" key="2">
    <citation type="journal article" date="2014" name="ISME J.">
        <title>Microbial stratification in low pH oxic and suboxic macroscopic growths along an acid mine drainage.</title>
        <authorList>
            <person name="Mendez-Garcia C."/>
            <person name="Mesa V."/>
            <person name="Sprenger R.R."/>
            <person name="Richter M."/>
            <person name="Diez M.S."/>
            <person name="Solano J."/>
            <person name="Bargiela R."/>
            <person name="Golyshina O.V."/>
            <person name="Manteca A."/>
            <person name="Ramos J.L."/>
            <person name="Gallego J.R."/>
            <person name="Llorente I."/>
            <person name="Martins Dos Santos V.A."/>
            <person name="Jensen O.N."/>
            <person name="Pelaez A.I."/>
            <person name="Sanchez J."/>
            <person name="Ferrer M."/>
        </authorList>
    </citation>
    <scope>NUCLEOTIDE SEQUENCE</scope>
</reference>
<dbReference type="InterPro" id="IPR008042">
    <property type="entry name" value="Retrotrans_Pao"/>
</dbReference>
<evidence type="ECO:0000313" key="1">
    <source>
        <dbReference type="EMBL" id="EQD50465.1"/>
    </source>
</evidence>
<dbReference type="PANTHER" id="PTHR47331">
    <property type="entry name" value="PHD-TYPE DOMAIN-CONTAINING PROTEIN"/>
    <property type="match status" value="1"/>
</dbReference>
<dbReference type="AlphaFoldDB" id="T1B8C1"/>
<protein>
    <recommendedName>
        <fullName evidence="2">RNase H type-1 domain-containing protein</fullName>
    </recommendedName>
</protein>
<proteinExistence type="predicted"/>
<reference evidence="1" key="1">
    <citation type="submission" date="2013-08" db="EMBL/GenBank/DDBJ databases">
        <authorList>
            <person name="Mendez C."/>
            <person name="Richter M."/>
            <person name="Ferrer M."/>
            <person name="Sanchez J."/>
        </authorList>
    </citation>
    <scope>NUCLEOTIDE SEQUENCE</scope>
</reference>
<comment type="caution">
    <text evidence="1">The sequence shown here is derived from an EMBL/GenBank/DDBJ whole genome shotgun (WGS) entry which is preliminary data.</text>
</comment>
<dbReference type="Pfam" id="PF05380">
    <property type="entry name" value="Peptidase_A17"/>
    <property type="match status" value="1"/>
</dbReference>
<accession>T1B8C1</accession>
<gene>
    <name evidence="1" type="ORF">B1A_13439</name>
</gene>
<name>T1B8C1_9ZZZZ</name>
<organism evidence="1">
    <name type="scientific">mine drainage metagenome</name>
    <dbReference type="NCBI Taxonomy" id="410659"/>
    <lineage>
        <taxon>unclassified sequences</taxon>
        <taxon>metagenomes</taxon>
        <taxon>ecological metagenomes</taxon>
    </lineage>
</organism>
<feature type="non-terminal residue" evidence="1">
    <location>
        <position position="179"/>
    </location>
</feature>
<sequence>MILVSVCCTVFADANPNAIGAVFYLCIGDQLPVFLHSSSQVVKTGTIPKLEFQAMDLALKGALKLLKIHKVDRTVFWSDSTVTIGRLNGSLNDLDARIAVKVWNFRNAINATYRHVPTADNPADLLTRGCSMSSLLNVNVNKHWWTGPVHLMHSIPETVSVNAVTLEDLPTMSENLSSL</sequence>